<evidence type="ECO:0000313" key="2">
    <source>
        <dbReference type="Proteomes" id="UP000724686"/>
    </source>
</evidence>
<proteinExistence type="predicted"/>
<reference evidence="1 2" key="1">
    <citation type="submission" date="2021-02" db="EMBL/GenBank/DDBJ databases">
        <title>Leptospira ainlahdjerensis sp. nov., Leptospira ainazelensis sp. nov., Leptospira abararensis sp. nov. and Leptospira chreensis sp. nov., four new species isolated from water sources in Algeria.</title>
        <authorList>
            <person name="Amara Korba A."/>
            <person name="Kainiu M."/>
            <person name="Vincent A.T."/>
            <person name="Mariet J.-F."/>
            <person name="Veyrier F.J."/>
            <person name="Goarant C."/>
            <person name="Picardeau M."/>
        </authorList>
    </citation>
    <scope>NUCLEOTIDE SEQUENCE [LARGE SCALE GENOMIC DNA]</scope>
    <source>
        <strain evidence="1 2">201903070</strain>
    </source>
</reference>
<name>A0ABS2U780_9LEPT</name>
<keyword evidence="2" id="KW-1185">Reference proteome</keyword>
<comment type="caution">
    <text evidence="1">The sequence shown here is derived from an EMBL/GenBank/DDBJ whole genome shotgun (WGS) entry which is preliminary data.</text>
</comment>
<dbReference type="EMBL" id="JAFFPU010000013">
    <property type="protein sequence ID" value="MBM9576222.1"/>
    <property type="molecule type" value="Genomic_DNA"/>
</dbReference>
<dbReference type="RefSeq" id="WP_205278413.1">
    <property type="nucleotide sequence ID" value="NZ_JAFFPU010000013.1"/>
</dbReference>
<protein>
    <submittedName>
        <fullName evidence="1">Uncharacterized protein</fullName>
    </submittedName>
</protein>
<sequence length="275" mass="32014">MKSEFTEFTYGYSITEEFVTDPVGGLNGLPIFPNLRQEAMLGYDVKLTGAKSIKFIQFKLSEYFKSSKSKEWSLFNSPYFRMHITASSSSLQHEKLQELERKLGPIVFYTTPLFNSLNELRTYYNNNEVRQNSLFIRPSQIQIPDNKAHYIVFNRISGPIYCCSKDPKILKEWIGYESLSELFRESLSGIIYDAISLRSISEVLKELARKKKSVTFDTYDQFLESRKTRINNYLIGNNISLPDYSFSKEKSEYIAELDKIAFIARTEFDLIPILF</sequence>
<evidence type="ECO:0000313" key="1">
    <source>
        <dbReference type="EMBL" id="MBM9576222.1"/>
    </source>
</evidence>
<dbReference type="Proteomes" id="UP000724686">
    <property type="component" value="Unassembled WGS sequence"/>
</dbReference>
<accession>A0ABS2U780</accession>
<organism evidence="1 2">
    <name type="scientific">Leptospira ainlahdjerensis</name>
    <dbReference type="NCBI Taxonomy" id="2810033"/>
    <lineage>
        <taxon>Bacteria</taxon>
        <taxon>Pseudomonadati</taxon>
        <taxon>Spirochaetota</taxon>
        <taxon>Spirochaetia</taxon>
        <taxon>Leptospirales</taxon>
        <taxon>Leptospiraceae</taxon>
        <taxon>Leptospira</taxon>
    </lineage>
</organism>
<gene>
    <name evidence="1" type="ORF">JWG45_03555</name>
</gene>